<evidence type="ECO:0000313" key="2">
    <source>
        <dbReference type="EMBL" id="AXH95619.1"/>
    </source>
</evidence>
<feature type="transmembrane region" description="Helical" evidence="1">
    <location>
        <begin position="187"/>
        <end position="205"/>
    </location>
</feature>
<evidence type="ECO:0008006" key="4">
    <source>
        <dbReference type="Google" id="ProtNLM"/>
    </source>
</evidence>
<feature type="transmembrane region" description="Helical" evidence="1">
    <location>
        <begin position="54"/>
        <end position="74"/>
    </location>
</feature>
<proteinExistence type="predicted"/>
<dbReference type="OrthoDB" id="4870096at2"/>
<gene>
    <name evidence="2" type="ORF">DV701_05355</name>
</gene>
<evidence type="ECO:0000256" key="1">
    <source>
        <dbReference type="SAM" id="Phobius"/>
    </source>
</evidence>
<sequence length="228" mass="23136">MTTALLARATVAGSLALAAVLAAVSVLLMPDFSGGHADRLAAIAAAPGTATVSALGFTLSQLFLAGGVVGLAHLLADRTPVLAWTGAVLVVLGCFGHAVYGGVSATMLSMAQDLSAVDVHAGVLARTEQGAGLPFMAAGLLGTVLGLLVLAVSLWRGHVGPRWVGPAIVLWVVVEFVGSGFSQWTGYAGGLLYVAVFVALAVEVWRSAPEHWRTAARATSVERPTVSA</sequence>
<feature type="transmembrane region" description="Helical" evidence="1">
    <location>
        <begin position="131"/>
        <end position="151"/>
    </location>
</feature>
<feature type="transmembrane region" description="Helical" evidence="1">
    <location>
        <begin position="81"/>
        <end position="100"/>
    </location>
</feature>
<keyword evidence="3" id="KW-1185">Reference proteome</keyword>
<dbReference type="KEGG" id="orn:DV701_05355"/>
<keyword evidence="1" id="KW-0472">Membrane</keyword>
<organism evidence="2 3">
    <name type="scientific">Ornithinimicrobium avium</name>
    <dbReference type="NCBI Taxonomy" id="2283195"/>
    <lineage>
        <taxon>Bacteria</taxon>
        <taxon>Bacillati</taxon>
        <taxon>Actinomycetota</taxon>
        <taxon>Actinomycetes</taxon>
        <taxon>Micrococcales</taxon>
        <taxon>Ornithinimicrobiaceae</taxon>
        <taxon>Ornithinimicrobium</taxon>
    </lineage>
</organism>
<keyword evidence="1" id="KW-1133">Transmembrane helix</keyword>
<evidence type="ECO:0000313" key="3">
    <source>
        <dbReference type="Proteomes" id="UP000253790"/>
    </source>
</evidence>
<dbReference type="EMBL" id="CP031229">
    <property type="protein sequence ID" value="AXH95619.1"/>
    <property type="molecule type" value="Genomic_DNA"/>
</dbReference>
<reference evidence="2 3" key="1">
    <citation type="submission" date="2018-07" db="EMBL/GenBank/DDBJ databases">
        <title>Complete genome sequencing of Ornithinimicrobium sp. AMA3305.</title>
        <authorList>
            <person name="Bae J.-W."/>
        </authorList>
    </citation>
    <scope>NUCLEOTIDE SEQUENCE [LARGE SCALE GENOMIC DNA]</scope>
    <source>
        <strain evidence="2 3">AMA3305</strain>
    </source>
</reference>
<accession>A0A345NKR1</accession>
<keyword evidence="1" id="KW-0812">Transmembrane</keyword>
<name>A0A345NKR1_9MICO</name>
<dbReference type="AlphaFoldDB" id="A0A345NKR1"/>
<feature type="transmembrane region" description="Helical" evidence="1">
    <location>
        <begin position="163"/>
        <end position="181"/>
    </location>
</feature>
<protein>
    <recommendedName>
        <fullName evidence="4">DUF4386 family protein</fullName>
    </recommendedName>
</protein>
<dbReference type="Proteomes" id="UP000253790">
    <property type="component" value="Chromosome"/>
</dbReference>
<dbReference type="RefSeq" id="WP_114927384.1">
    <property type="nucleotide sequence ID" value="NZ_CP031229.1"/>
</dbReference>